<evidence type="ECO:0000256" key="1">
    <source>
        <dbReference type="ARBA" id="ARBA00001393"/>
    </source>
</evidence>
<keyword evidence="12 18" id="KW-0547">Nucleotide-binding</keyword>
<dbReference type="InterPro" id="IPR030960">
    <property type="entry name" value="DHQS/DOIS_N"/>
</dbReference>
<proteinExistence type="inferred from homology"/>
<dbReference type="Proteomes" id="UP000183190">
    <property type="component" value="Unassembled WGS sequence"/>
</dbReference>
<dbReference type="Gene3D" id="1.20.1090.10">
    <property type="entry name" value="Dehydroquinate synthase-like - alpha domain"/>
    <property type="match status" value="1"/>
</dbReference>
<evidence type="ECO:0000259" key="19">
    <source>
        <dbReference type="Pfam" id="PF01761"/>
    </source>
</evidence>
<feature type="binding site" evidence="18">
    <location>
        <position position="244"/>
    </location>
    <ligand>
        <name>Zn(2+)</name>
        <dbReference type="ChEBI" id="CHEBI:29105"/>
    </ligand>
</feature>
<keyword evidence="13 18" id="KW-0862">Zinc</keyword>
<evidence type="ECO:0000256" key="9">
    <source>
        <dbReference type="ARBA" id="ARBA00022490"/>
    </source>
</evidence>
<evidence type="ECO:0000313" key="22">
    <source>
        <dbReference type="Proteomes" id="UP000183190"/>
    </source>
</evidence>
<feature type="domain" description="3-dehydroquinate synthase N-terminal" evidence="19">
    <location>
        <begin position="68"/>
        <end position="178"/>
    </location>
</feature>
<reference evidence="21 22" key="1">
    <citation type="submission" date="2016-10" db="EMBL/GenBank/DDBJ databases">
        <authorList>
            <person name="de Groot N.N."/>
        </authorList>
    </citation>
    <scope>NUCLEOTIDE SEQUENCE [LARGE SCALE GENOMIC DNA]</scope>
    <source>
        <strain evidence="21 22">YAD2003</strain>
    </source>
</reference>
<evidence type="ECO:0000256" key="14">
    <source>
        <dbReference type="ARBA" id="ARBA00023027"/>
    </source>
</evidence>
<dbReference type="Pfam" id="PF01761">
    <property type="entry name" value="DHQ_synthase"/>
    <property type="match status" value="1"/>
</dbReference>
<dbReference type="PANTHER" id="PTHR43622">
    <property type="entry name" value="3-DEHYDROQUINATE SYNTHASE"/>
    <property type="match status" value="1"/>
</dbReference>
<keyword evidence="10 18" id="KW-0028">Amino-acid biosynthesis</keyword>
<comment type="pathway">
    <text evidence="5 18">Metabolic intermediate biosynthesis; chorismate biosynthesis; chorismate from D-erythrose 4-phosphate and phosphoenolpyruvate: step 2/7.</text>
</comment>
<evidence type="ECO:0000256" key="16">
    <source>
        <dbReference type="ARBA" id="ARBA00023239"/>
    </source>
</evidence>
<dbReference type="InterPro" id="IPR056179">
    <property type="entry name" value="DHQS_C"/>
</dbReference>
<dbReference type="Pfam" id="PF24621">
    <property type="entry name" value="DHQS_C"/>
    <property type="match status" value="1"/>
</dbReference>
<comment type="similarity">
    <text evidence="6 18">Belongs to the sugar phosphate cyclases superfamily. Dehydroquinate synthase family.</text>
</comment>
<comment type="cofactor">
    <cofactor evidence="18">
        <name>Co(2+)</name>
        <dbReference type="ChEBI" id="CHEBI:48828"/>
    </cofactor>
    <cofactor evidence="18">
        <name>Zn(2+)</name>
        <dbReference type="ChEBI" id="CHEBI:29105"/>
    </cofactor>
    <text evidence="18">Binds 1 divalent metal cation per subunit. Can use either Co(2+) or Zn(2+).</text>
</comment>
<keyword evidence="14 18" id="KW-0520">NAD</keyword>
<dbReference type="InterPro" id="IPR050071">
    <property type="entry name" value="Dehydroquinate_synthase"/>
</dbReference>
<dbReference type="GO" id="GO:0005737">
    <property type="term" value="C:cytoplasm"/>
    <property type="evidence" value="ECO:0007669"/>
    <property type="project" value="UniProtKB-SubCell"/>
</dbReference>
<evidence type="ECO:0000256" key="15">
    <source>
        <dbReference type="ARBA" id="ARBA00023141"/>
    </source>
</evidence>
<keyword evidence="17 18" id="KW-0170">Cobalt</keyword>
<dbReference type="GO" id="GO:0008652">
    <property type="term" value="P:amino acid biosynthetic process"/>
    <property type="evidence" value="ECO:0007669"/>
    <property type="project" value="UniProtKB-KW"/>
</dbReference>
<evidence type="ECO:0000259" key="20">
    <source>
        <dbReference type="Pfam" id="PF24621"/>
    </source>
</evidence>
<feature type="binding site" evidence="18">
    <location>
        <begin position="129"/>
        <end position="130"/>
    </location>
    <ligand>
        <name>NAD(+)</name>
        <dbReference type="ChEBI" id="CHEBI:57540"/>
    </ligand>
</feature>
<evidence type="ECO:0000256" key="5">
    <source>
        <dbReference type="ARBA" id="ARBA00004661"/>
    </source>
</evidence>
<evidence type="ECO:0000313" key="21">
    <source>
        <dbReference type="EMBL" id="SEH65545.1"/>
    </source>
</evidence>
<dbReference type="GO" id="GO:0046872">
    <property type="term" value="F:metal ion binding"/>
    <property type="evidence" value="ECO:0007669"/>
    <property type="project" value="UniProtKB-KW"/>
</dbReference>
<comment type="function">
    <text evidence="18">Catalyzes the conversion of 3-deoxy-D-arabino-heptulosonate 7-phosphate (DAHP) to dehydroquinate (DHQ).</text>
</comment>
<name>A0A1H6JSQ5_RUMFL</name>
<comment type="cofactor">
    <cofactor evidence="2 18">
        <name>NAD(+)</name>
        <dbReference type="ChEBI" id="CHEBI:57540"/>
    </cofactor>
</comment>
<dbReference type="CDD" id="cd08195">
    <property type="entry name" value="DHQS"/>
    <property type="match status" value="1"/>
</dbReference>
<feature type="binding site" evidence="18">
    <location>
        <position position="184"/>
    </location>
    <ligand>
        <name>Zn(2+)</name>
        <dbReference type="ChEBI" id="CHEBI:29105"/>
    </ligand>
</feature>
<evidence type="ECO:0000256" key="2">
    <source>
        <dbReference type="ARBA" id="ARBA00001911"/>
    </source>
</evidence>
<dbReference type="PANTHER" id="PTHR43622:SF7">
    <property type="entry name" value="3-DEHYDROQUINATE SYNTHASE, CHLOROPLASTIC"/>
    <property type="match status" value="1"/>
</dbReference>
<keyword evidence="9 18" id="KW-0963">Cytoplasm</keyword>
<dbReference type="HAMAP" id="MF_00110">
    <property type="entry name" value="DHQ_synthase"/>
    <property type="match status" value="1"/>
</dbReference>
<organism evidence="21 22">
    <name type="scientific">Ruminococcus flavefaciens</name>
    <dbReference type="NCBI Taxonomy" id="1265"/>
    <lineage>
        <taxon>Bacteria</taxon>
        <taxon>Bacillati</taxon>
        <taxon>Bacillota</taxon>
        <taxon>Clostridia</taxon>
        <taxon>Eubacteriales</taxon>
        <taxon>Oscillospiraceae</taxon>
        <taxon>Ruminococcus</taxon>
    </lineage>
</organism>
<feature type="binding site" evidence="18">
    <location>
        <position position="261"/>
    </location>
    <ligand>
        <name>Zn(2+)</name>
        <dbReference type="ChEBI" id="CHEBI:29105"/>
    </ligand>
</feature>
<keyword evidence="11 18" id="KW-0479">Metal-binding</keyword>
<evidence type="ECO:0000256" key="18">
    <source>
        <dbReference type="HAMAP-Rule" id="MF_00110"/>
    </source>
</evidence>
<dbReference type="GO" id="GO:0009423">
    <property type="term" value="P:chorismate biosynthetic process"/>
    <property type="evidence" value="ECO:0007669"/>
    <property type="project" value="UniProtKB-UniRule"/>
</dbReference>
<evidence type="ECO:0000256" key="8">
    <source>
        <dbReference type="ARBA" id="ARBA00017684"/>
    </source>
</evidence>
<evidence type="ECO:0000256" key="12">
    <source>
        <dbReference type="ARBA" id="ARBA00022741"/>
    </source>
</evidence>
<evidence type="ECO:0000256" key="6">
    <source>
        <dbReference type="ARBA" id="ARBA00005412"/>
    </source>
</evidence>
<evidence type="ECO:0000256" key="11">
    <source>
        <dbReference type="ARBA" id="ARBA00022723"/>
    </source>
</evidence>
<dbReference type="Gene3D" id="3.40.50.1970">
    <property type="match status" value="1"/>
</dbReference>
<dbReference type="EC" id="4.2.3.4" evidence="7 18"/>
<keyword evidence="16 18" id="KW-0456">Lyase</keyword>
<feature type="binding site" evidence="18">
    <location>
        <position position="151"/>
    </location>
    <ligand>
        <name>NAD(+)</name>
        <dbReference type="ChEBI" id="CHEBI:57540"/>
    </ligand>
</feature>
<dbReference type="UniPathway" id="UPA00053">
    <property type="reaction ID" value="UER00085"/>
</dbReference>
<accession>A0A1H6JSQ5</accession>
<dbReference type="EMBL" id="FNWV01000006">
    <property type="protein sequence ID" value="SEH65545.1"/>
    <property type="molecule type" value="Genomic_DNA"/>
</dbReference>
<dbReference type="SUPFAM" id="SSF56796">
    <property type="entry name" value="Dehydroquinate synthase-like"/>
    <property type="match status" value="1"/>
</dbReference>
<comment type="cofactor">
    <cofactor evidence="3">
        <name>Zn(2+)</name>
        <dbReference type="ChEBI" id="CHEBI:29105"/>
    </cofactor>
</comment>
<dbReference type="RefSeq" id="WP_074716898.1">
    <property type="nucleotide sequence ID" value="NZ_FNWV01000006.1"/>
</dbReference>
<evidence type="ECO:0000256" key="17">
    <source>
        <dbReference type="ARBA" id="ARBA00023285"/>
    </source>
</evidence>
<comment type="caution">
    <text evidence="18">Lacks conserved residue(s) required for the propagation of feature annotation.</text>
</comment>
<gene>
    <name evidence="18" type="primary">aroB</name>
    <name evidence="21" type="ORF">SAMN02910265_01972</name>
</gene>
<dbReference type="GO" id="GO:0000166">
    <property type="term" value="F:nucleotide binding"/>
    <property type="evidence" value="ECO:0007669"/>
    <property type="project" value="UniProtKB-KW"/>
</dbReference>
<evidence type="ECO:0000256" key="13">
    <source>
        <dbReference type="ARBA" id="ARBA00022833"/>
    </source>
</evidence>
<dbReference type="PIRSF" id="PIRSF001455">
    <property type="entry name" value="DHQ_synth"/>
    <property type="match status" value="1"/>
</dbReference>
<dbReference type="InterPro" id="IPR030963">
    <property type="entry name" value="DHQ_synth_fam"/>
</dbReference>
<dbReference type="FunFam" id="3.40.50.1970:FF:000007">
    <property type="entry name" value="Pentafunctional AROM polypeptide"/>
    <property type="match status" value="1"/>
</dbReference>
<feature type="binding site" evidence="18">
    <location>
        <position position="142"/>
    </location>
    <ligand>
        <name>NAD(+)</name>
        <dbReference type="ChEBI" id="CHEBI:57540"/>
    </ligand>
</feature>
<dbReference type="OrthoDB" id="9806583at2"/>
<dbReference type="NCBIfam" id="TIGR01357">
    <property type="entry name" value="aroB"/>
    <property type="match status" value="1"/>
</dbReference>
<evidence type="ECO:0000256" key="7">
    <source>
        <dbReference type="ARBA" id="ARBA00013031"/>
    </source>
</evidence>
<comment type="subcellular location">
    <subcellularLocation>
        <location evidence="4 18">Cytoplasm</location>
    </subcellularLocation>
</comment>
<sequence>MRKINVRTSHPYEVLIERGALAECGKYIANVTKSRKAAVITDDIVEKLHLQTALDSLKKEGFECSVYSFPNGEEAKCLENLGNIYDFLCKSNITRSDIVIALGGGVVGDITGFAAASYLRGVEFVQIPTTLLAQVDSSVGGKTAINIAGGKNLVGAFKQPALVICDSDILKTLPEETLAEGMGECIKYGMIRDEKLFELMESHDLSTVDEIMDEMVYECVDIKRIIVEHDECDRGERMVLNFGHTLGHAIEAWHNYKGIFHGEGVAAGMCMITDRLAPQLSDRLKKVCAAYKLPTGSDIPMKELLPFCSKDKKNEAKDINYIICEEIGKGEIVKVPFTEFCRLMEG</sequence>
<protein>
    <recommendedName>
        <fullName evidence="8 18">3-dehydroquinate synthase</fullName>
        <shortName evidence="18">DHQS</shortName>
        <ecNumber evidence="7 18">4.2.3.4</ecNumber>
    </recommendedName>
</protein>
<comment type="catalytic activity">
    <reaction evidence="1 18">
        <text>7-phospho-2-dehydro-3-deoxy-D-arabino-heptonate = 3-dehydroquinate + phosphate</text>
        <dbReference type="Rhea" id="RHEA:21968"/>
        <dbReference type="ChEBI" id="CHEBI:32364"/>
        <dbReference type="ChEBI" id="CHEBI:43474"/>
        <dbReference type="ChEBI" id="CHEBI:58394"/>
        <dbReference type="EC" id="4.2.3.4"/>
    </reaction>
</comment>
<dbReference type="GO" id="GO:0009073">
    <property type="term" value="P:aromatic amino acid family biosynthetic process"/>
    <property type="evidence" value="ECO:0007669"/>
    <property type="project" value="UniProtKB-KW"/>
</dbReference>
<dbReference type="InterPro" id="IPR016037">
    <property type="entry name" value="DHQ_synth_AroB"/>
</dbReference>
<evidence type="ECO:0000256" key="10">
    <source>
        <dbReference type="ARBA" id="ARBA00022605"/>
    </source>
</evidence>
<evidence type="ECO:0000256" key="4">
    <source>
        <dbReference type="ARBA" id="ARBA00004496"/>
    </source>
</evidence>
<feature type="binding site" evidence="18">
    <location>
        <begin position="105"/>
        <end position="109"/>
    </location>
    <ligand>
        <name>NAD(+)</name>
        <dbReference type="ChEBI" id="CHEBI:57540"/>
    </ligand>
</feature>
<keyword evidence="15 18" id="KW-0057">Aromatic amino acid biosynthesis</keyword>
<feature type="domain" description="3-dehydroquinate synthase C-terminal" evidence="20">
    <location>
        <begin position="181"/>
        <end position="314"/>
    </location>
</feature>
<evidence type="ECO:0000256" key="3">
    <source>
        <dbReference type="ARBA" id="ARBA00001947"/>
    </source>
</evidence>
<dbReference type="GO" id="GO:0003856">
    <property type="term" value="F:3-dehydroquinate synthase activity"/>
    <property type="evidence" value="ECO:0007669"/>
    <property type="project" value="UniProtKB-UniRule"/>
</dbReference>
<dbReference type="AlphaFoldDB" id="A0A1H6JSQ5"/>